<dbReference type="CDD" id="cd04950">
    <property type="entry name" value="GT4_TuaH-like"/>
    <property type="match status" value="1"/>
</dbReference>
<gene>
    <name evidence="2" type="ORF">MNR06_16600</name>
</gene>
<keyword evidence="3" id="KW-1185">Reference proteome</keyword>
<dbReference type="PANTHER" id="PTHR46401">
    <property type="entry name" value="GLYCOSYLTRANSFERASE WBBK-RELATED"/>
    <property type="match status" value="1"/>
</dbReference>
<name>A0ABY4CC78_9BACT</name>
<protein>
    <submittedName>
        <fullName evidence="2">Glycosyltransferase family 1 protein</fullName>
    </submittedName>
</protein>
<dbReference type="PANTHER" id="PTHR46401:SF2">
    <property type="entry name" value="GLYCOSYLTRANSFERASE WBBK-RELATED"/>
    <property type="match status" value="1"/>
</dbReference>
<evidence type="ECO:0000313" key="3">
    <source>
        <dbReference type="Proteomes" id="UP000830116"/>
    </source>
</evidence>
<reference evidence="2" key="1">
    <citation type="submission" date="2022-03" db="EMBL/GenBank/DDBJ databases">
        <title>Genome Identification and Characterization of new species Bdellovibrio reynosense LBG001 sp. nov. from a Mexico soil sample.</title>
        <authorList>
            <person name="Camilli A."/>
            <person name="Ajao Y."/>
            <person name="Guo X."/>
        </authorList>
    </citation>
    <scope>NUCLEOTIDE SEQUENCE</scope>
    <source>
        <strain evidence="2">LBG001</strain>
    </source>
</reference>
<dbReference type="Proteomes" id="UP000830116">
    <property type="component" value="Chromosome"/>
</dbReference>
<sequence>MNNLCESSDLLVFSHLRWNFVFQRPQHLMSRFANFRRVYFIEEPVIGKLSNEQLDLAETPEGVTVVTPRIPEHIPANERDNVLALLVDQLLSQEAIEEFCAWYYTPMALNFSRHLRPDFIIYDCMDELSHFKGAPEEIVEREMELLERAELVFTGGQSLFEAKRHLHHNIHPFPSGIDVEHFKKARTNAEEPEDQKHIPHPRLGYVGVIDERMDIELLRAMASLKPEWQFVMIGPIVKIDPASLPQAPNIHYLGMKNYATLPSYLSGWDCALMPFAKNDSTRFISPTKTPEYLAAGCPVVSTSIRDVVEPYGSRQMVAIADDPKDFVIQAEQVIKKNKNNQAWQKKVDHFLSQLSWDETWKRMSTLESNILKQKRADVRPSKVDYNLTDRM</sequence>
<dbReference type="Gene3D" id="3.40.50.2000">
    <property type="entry name" value="Glycogen Phosphorylase B"/>
    <property type="match status" value="1"/>
</dbReference>
<evidence type="ECO:0000313" key="2">
    <source>
        <dbReference type="EMBL" id="UOF01316.1"/>
    </source>
</evidence>
<accession>A0ABY4CC78</accession>
<organism evidence="2 3">
    <name type="scientific">Bdellovibrio reynosensis</name>
    <dbReference type="NCBI Taxonomy" id="2835041"/>
    <lineage>
        <taxon>Bacteria</taxon>
        <taxon>Pseudomonadati</taxon>
        <taxon>Bdellovibrionota</taxon>
        <taxon>Bdellovibrionia</taxon>
        <taxon>Bdellovibrionales</taxon>
        <taxon>Pseudobdellovibrionaceae</taxon>
        <taxon>Bdellovibrio</taxon>
    </lineage>
</organism>
<dbReference type="SUPFAM" id="SSF53756">
    <property type="entry name" value="UDP-Glycosyltransferase/glycogen phosphorylase"/>
    <property type="match status" value="1"/>
</dbReference>
<keyword evidence="1" id="KW-0808">Transferase</keyword>
<dbReference type="EMBL" id="CP093442">
    <property type="protein sequence ID" value="UOF01316.1"/>
    <property type="molecule type" value="Genomic_DNA"/>
</dbReference>
<evidence type="ECO:0000256" key="1">
    <source>
        <dbReference type="ARBA" id="ARBA00022679"/>
    </source>
</evidence>
<proteinExistence type="predicted"/>
<dbReference type="Pfam" id="PF13692">
    <property type="entry name" value="Glyco_trans_1_4"/>
    <property type="match status" value="1"/>
</dbReference>
<dbReference type="RefSeq" id="WP_243537752.1">
    <property type="nucleotide sequence ID" value="NZ_CP093442.1"/>
</dbReference>